<dbReference type="Pfam" id="PF00536">
    <property type="entry name" value="SAM_1"/>
    <property type="match status" value="1"/>
</dbReference>
<organism evidence="5 6">
    <name type="scientific">Angomonas deanei</name>
    <dbReference type="NCBI Taxonomy" id="59799"/>
    <lineage>
        <taxon>Eukaryota</taxon>
        <taxon>Discoba</taxon>
        <taxon>Euglenozoa</taxon>
        <taxon>Kinetoplastea</taxon>
        <taxon>Metakinetoplastina</taxon>
        <taxon>Trypanosomatida</taxon>
        <taxon>Trypanosomatidae</taxon>
        <taxon>Strigomonadinae</taxon>
        <taxon>Angomonas</taxon>
    </lineage>
</organism>
<proteinExistence type="predicted"/>
<evidence type="ECO:0000256" key="1">
    <source>
        <dbReference type="SAM" id="MobiDB-lite"/>
    </source>
</evidence>
<accession>A0A7G2CEF4</accession>
<dbReference type="VEuPathDB" id="TriTrypDB:ADEAN_000574600"/>
<keyword evidence="2" id="KW-0472">Membrane</keyword>
<keyword evidence="6" id="KW-1185">Reference proteome</keyword>
<keyword evidence="2" id="KW-0812">Transmembrane</keyword>
<feature type="domain" description="SAM" evidence="4">
    <location>
        <begin position="40"/>
        <end position="105"/>
    </location>
</feature>
<feature type="transmembrane region" description="Helical" evidence="2">
    <location>
        <begin position="186"/>
        <end position="204"/>
    </location>
</feature>
<feature type="transmembrane region" description="Helical" evidence="2">
    <location>
        <begin position="259"/>
        <end position="276"/>
    </location>
</feature>
<feature type="compositionally biased region" description="Basic and acidic residues" evidence="1">
    <location>
        <begin position="312"/>
        <end position="321"/>
    </location>
</feature>
<evidence type="ECO:0000259" key="4">
    <source>
        <dbReference type="PROSITE" id="PS50105"/>
    </source>
</evidence>
<evidence type="ECO:0000313" key="6">
    <source>
        <dbReference type="Proteomes" id="UP000515908"/>
    </source>
</evidence>
<dbReference type="SUPFAM" id="SSF47769">
    <property type="entry name" value="SAM/Pointed domain"/>
    <property type="match status" value="1"/>
</dbReference>
<feature type="compositionally biased region" description="Low complexity" evidence="1">
    <location>
        <begin position="323"/>
        <end position="340"/>
    </location>
</feature>
<evidence type="ECO:0000256" key="2">
    <source>
        <dbReference type="SAM" id="Phobius"/>
    </source>
</evidence>
<gene>
    <name evidence="5" type="ORF">ADEAN_000574600</name>
</gene>
<dbReference type="OrthoDB" id="6105938at2759"/>
<evidence type="ECO:0000313" key="5">
    <source>
        <dbReference type="EMBL" id="CAD2218258.1"/>
    </source>
</evidence>
<name>A0A7G2CEF4_9TRYP</name>
<protein>
    <submittedName>
        <fullName evidence="5">SAM domain (Sterile alpha motif), putative</fullName>
    </submittedName>
</protein>
<evidence type="ECO:0000256" key="3">
    <source>
        <dbReference type="SAM" id="SignalP"/>
    </source>
</evidence>
<keyword evidence="3" id="KW-0732">Signal</keyword>
<feature type="transmembrane region" description="Helical" evidence="2">
    <location>
        <begin position="216"/>
        <end position="239"/>
    </location>
</feature>
<dbReference type="InterPro" id="IPR013761">
    <property type="entry name" value="SAM/pointed_sf"/>
</dbReference>
<feature type="compositionally biased region" description="Basic and acidic residues" evidence="1">
    <location>
        <begin position="341"/>
        <end position="351"/>
    </location>
</feature>
<dbReference type="EMBL" id="LR877154">
    <property type="protein sequence ID" value="CAD2218258.1"/>
    <property type="molecule type" value="Genomic_DNA"/>
</dbReference>
<feature type="chain" id="PRO_5028970888" evidence="3">
    <location>
        <begin position="21"/>
        <end position="351"/>
    </location>
</feature>
<keyword evidence="2" id="KW-1133">Transmembrane helix</keyword>
<feature type="region of interest" description="Disordered" evidence="1">
    <location>
        <begin position="312"/>
        <end position="351"/>
    </location>
</feature>
<dbReference type="InterPro" id="IPR001660">
    <property type="entry name" value="SAM"/>
</dbReference>
<reference evidence="5 6" key="1">
    <citation type="submission" date="2020-08" db="EMBL/GenBank/DDBJ databases">
        <authorList>
            <person name="Newling K."/>
            <person name="Davey J."/>
            <person name="Forrester S."/>
        </authorList>
    </citation>
    <scope>NUCLEOTIDE SEQUENCE [LARGE SCALE GENOMIC DNA]</scope>
    <source>
        <strain evidence="6">Crithidia deanei Carvalho (ATCC PRA-265)</strain>
    </source>
</reference>
<dbReference type="Gene3D" id="1.10.150.50">
    <property type="entry name" value="Transcription Factor, Ets-1"/>
    <property type="match status" value="1"/>
</dbReference>
<feature type="transmembrane region" description="Helical" evidence="2">
    <location>
        <begin position="283"/>
        <end position="302"/>
    </location>
</feature>
<feature type="signal peptide" evidence="3">
    <location>
        <begin position="1"/>
        <end position="20"/>
    </location>
</feature>
<sequence length="351" mass="39746">MLYKIILILCTLALLLPVRGESVEITEETLPFVAKPVLKWSVRDVELWMNYTVGYAEYSAYLRKNLVDGVTLLEMEAADFESYLPIQSPLHSIKIGAHLKLLKGLCTCRASESVTSDFWSYMRQYPKRTWILGATANFFPRTAMLSAYLFDHDLYLDMVGVEASPEELLAAANKGDGELPQRKKSWVQVALYWISWVVAPDLYMAYRTARLTPGNYIVMPLLVIHFLSRALGEYFLIFLIYSGQAFPPGKSLLAKIRMLYSYSLLAPLVGVILAFLPVSLQYIATWIFVLHNLFYLVMSLFLGDTEVGKPYDEEQARKEAEAAAENTEAAAPTPEAFTSTTEEKERLDKLD</sequence>
<dbReference type="AlphaFoldDB" id="A0A7G2CEF4"/>
<dbReference type="Proteomes" id="UP000515908">
    <property type="component" value="Chromosome 10"/>
</dbReference>
<dbReference type="PROSITE" id="PS50105">
    <property type="entry name" value="SAM_DOMAIN"/>
    <property type="match status" value="1"/>
</dbReference>